<feature type="transmembrane region" description="Helical" evidence="1">
    <location>
        <begin position="16"/>
        <end position="34"/>
    </location>
</feature>
<dbReference type="Proteomes" id="UP000184384">
    <property type="component" value="Unassembled WGS sequence"/>
</dbReference>
<dbReference type="EMBL" id="FQWO01000024">
    <property type="protein sequence ID" value="SHH60970.1"/>
    <property type="molecule type" value="Genomic_DNA"/>
</dbReference>
<evidence type="ECO:0000313" key="3">
    <source>
        <dbReference type="EMBL" id="SHH60970.1"/>
    </source>
</evidence>
<reference evidence="2 5" key="3">
    <citation type="submission" date="2018-03" db="EMBL/GenBank/DDBJ databases">
        <title>Genomic Encyclopedia of Archaeal and Bacterial Type Strains, Phase II (KMG-II): from individual species to whole genera.</title>
        <authorList>
            <person name="Goeker M."/>
        </authorList>
    </citation>
    <scope>NUCLEOTIDE SEQUENCE [LARGE SCALE GENOMIC DNA]</scope>
    <source>
        <strain evidence="2 5">DSM 17797</strain>
    </source>
</reference>
<gene>
    <name evidence="2" type="ORF">BC624_1223</name>
    <name evidence="3" type="ORF">SAMN05443373_1243</name>
</gene>
<sequence>MVSKTIETLKYLLSEYRFYFLSLALLLVLLIDGYNKTLQLEKELIRIEKELQMNQTTFEKRQKTYDENAKQRREELERIKSSLEKSLSKKNAGK</sequence>
<reference evidence="3" key="1">
    <citation type="submission" date="2016-11" db="EMBL/GenBank/DDBJ databases">
        <authorList>
            <person name="Jaros S."/>
            <person name="Januszkiewicz K."/>
            <person name="Wedrychowicz H."/>
        </authorList>
    </citation>
    <scope>NUCLEOTIDE SEQUENCE [LARGE SCALE GENOMIC DNA]</scope>
    <source>
        <strain evidence="3">DSM 19729</strain>
    </source>
</reference>
<accession>A0A1M5UDF6</accession>
<evidence type="ECO:0000313" key="2">
    <source>
        <dbReference type="EMBL" id="PRZ19126.1"/>
    </source>
</evidence>
<evidence type="ECO:0000313" key="4">
    <source>
        <dbReference type="Proteomes" id="UP000184384"/>
    </source>
</evidence>
<keyword evidence="1" id="KW-0812">Transmembrane</keyword>
<keyword evidence="1" id="KW-1133">Transmembrane helix</keyword>
<dbReference type="RefSeq" id="WP_072946194.1">
    <property type="nucleotide sequence ID" value="NZ_FQWO01000024.1"/>
</dbReference>
<evidence type="ECO:0000313" key="5">
    <source>
        <dbReference type="Proteomes" id="UP000237771"/>
    </source>
</evidence>
<organism evidence="3 4">
    <name type="scientific">Flavobacterium granuli</name>
    <dbReference type="NCBI Taxonomy" id="280093"/>
    <lineage>
        <taxon>Bacteria</taxon>
        <taxon>Pseudomonadati</taxon>
        <taxon>Bacteroidota</taxon>
        <taxon>Flavobacteriia</taxon>
        <taxon>Flavobacteriales</taxon>
        <taxon>Flavobacteriaceae</taxon>
        <taxon>Flavobacterium</taxon>
    </lineage>
</organism>
<dbReference type="AlphaFoldDB" id="A0A1M5UDF6"/>
<name>A0A1M5UDF6_9FLAO</name>
<proteinExistence type="predicted"/>
<evidence type="ECO:0000256" key="1">
    <source>
        <dbReference type="SAM" id="Phobius"/>
    </source>
</evidence>
<dbReference type="Proteomes" id="UP000237771">
    <property type="component" value="Unassembled WGS sequence"/>
</dbReference>
<protein>
    <submittedName>
        <fullName evidence="3">Uncharacterized protein</fullName>
    </submittedName>
</protein>
<keyword evidence="1" id="KW-0472">Membrane</keyword>
<dbReference type="EMBL" id="PVUB01000022">
    <property type="protein sequence ID" value="PRZ19126.1"/>
    <property type="molecule type" value="Genomic_DNA"/>
</dbReference>
<keyword evidence="5" id="KW-1185">Reference proteome</keyword>
<reference evidence="4" key="2">
    <citation type="submission" date="2016-11" db="EMBL/GenBank/DDBJ databases">
        <authorList>
            <person name="Varghese N."/>
            <person name="Submissions S."/>
        </authorList>
    </citation>
    <scope>NUCLEOTIDE SEQUENCE [LARGE SCALE GENOMIC DNA]</scope>
    <source>
        <strain evidence="4">DSM 19729</strain>
    </source>
</reference>